<organism evidence="2 3">
    <name type="scientific">Dyella caseinilytica</name>
    <dbReference type="NCBI Taxonomy" id="1849581"/>
    <lineage>
        <taxon>Bacteria</taxon>
        <taxon>Pseudomonadati</taxon>
        <taxon>Pseudomonadota</taxon>
        <taxon>Gammaproteobacteria</taxon>
        <taxon>Lysobacterales</taxon>
        <taxon>Rhodanobacteraceae</taxon>
        <taxon>Dyella</taxon>
    </lineage>
</organism>
<gene>
    <name evidence="2" type="ORF">ISN74_10410</name>
</gene>
<dbReference type="Pfam" id="PF05235">
    <property type="entry name" value="CHAD"/>
    <property type="match status" value="1"/>
</dbReference>
<dbReference type="SMART" id="SM00880">
    <property type="entry name" value="CHAD"/>
    <property type="match status" value="1"/>
</dbReference>
<accession>A0ABX7GRP4</accession>
<dbReference type="Proteomes" id="UP000663181">
    <property type="component" value="Chromosome"/>
</dbReference>
<name>A0ABX7GRP4_9GAMM</name>
<evidence type="ECO:0000313" key="3">
    <source>
        <dbReference type="Proteomes" id="UP000663181"/>
    </source>
</evidence>
<sequence length="282" mass="32297">MKKTKRTREQNLGMALGALASRECRSLQRALARHNDHHGGIHDARRSCRRLRSLLAFMAASLDPQPTAKADKTLRQLTHSFSGLRDAHVAARTARRLAAAHASTITPVLIQQLEERSESLLADALEQDPAWKDRRSKAERIAKLIDALDWQAITPSLAKDALKHSVRRMKKARRVALEQREDEAFHLWRRRTRQLRYQLEFLRRTRHIAGMKKSYTRQYGSRIKQLSLIIDRLGWRQDFQVFLQTLDQLSASVEITALRTTLAKTSSRTAKASAKRAADLQT</sequence>
<reference evidence="2 3" key="1">
    <citation type="submission" date="2020-10" db="EMBL/GenBank/DDBJ databases">
        <title>Phylogeny of dyella-like bacteria.</title>
        <authorList>
            <person name="Fu J."/>
        </authorList>
    </citation>
    <scope>NUCLEOTIDE SEQUENCE [LARGE SCALE GENOMIC DNA]</scope>
    <source>
        <strain evidence="2 3">DHOB09</strain>
    </source>
</reference>
<protein>
    <submittedName>
        <fullName evidence="2">CHAD domain-containing protein</fullName>
    </submittedName>
</protein>
<dbReference type="Gene3D" id="1.40.20.10">
    <property type="entry name" value="CHAD domain"/>
    <property type="match status" value="1"/>
</dbReference>
<proteinExistence type="predicted"/>
<dbReference type="PANTHER" id="PTHR39339:SF1">
    <property type="entry name" value="CHAD DOMAIN-CONTAINING PROTEIN"/>
    <property type="match status" value="1"/>
</dbReference>
<dbReference type="PANTHER" id="PTHR39339">
    <property type="entry name" value="SLR1444 PROTEIN"/>
    <property type="match status" value="1"/>
</dbReference>
<dbReference type="PROSITE" id="PS51708">
    <property type="entry name" value="CHAD"/>
    <property type="match status" value="1"/>
</dbReference>
<keyword evidence="3" id="KW-1185">Reference proteome</keyword>
<dbReference type="InterPro" id="IPR038186">
    <property type="entry name" value="CHAD_dom_sf"/>
</dbReference>
<dbReference type="EMBL" id="CP064030">
    <property type="protein sequence ID" value="QRN51935.1"/>
    <property type="molecule type" value="Genomic_DNA"/>
</dbReference>
<evidence type="ECO:0000259" key="1">
    <source>
        <dbReference type="PROSITE" id="PS51708"/>
    </source>
</evidence>
<dbReference type="InterPro" id="IPR007899">
    <property type="entry name" value="CHAD_dom"/>
</dbReference>
<evidence type="ECO:0000313" key="2">
    <source>
        <dbReference type="EMBL" id="QRN51935.1"/>
    </source>
</evidence>
<feature type="domain" description="CHAD" evidence="1">
    <location>
        <begin position="5"/>
        <end position="282"/>
    </location>
</feature>